<name>A0A0F9F137_9ZZZZ</name>
<gene>
    <name evidence="1" type="ORF">LCGC14_2300260</name>
</gene>
<evidence type="ECO:0000313" key="1">
    <source>
        <dbReference type="EMBL" id="KKL50960.1"/>
    </source>
</evidence>
<dbReference type="AlphaFoldDB" id="A0A0F9F137"/>
<sequence length="224" mass="24565">MFGFIQGDDFNEIWLAAPIGDDATGNNKVIAYKPEDGTIEIHDFAIAALSTYSRQTVYTIDTIPFDTIDGISWSTIDTIQNTAGFFLDICSDYSGFTYTLHSSSLDDGAAWTGTLEISTALVKQGGTKYNKVMSLLNRRKVIQRIWFYFNAKPAGTVTVSIKRNRETSWTVLSSSVSLINAGFDLAIAQLTPTLSAGHLDFKLESTGAMELIGIIIEYELDGDV</sequence>
<proteinExistence type="predicted"/>
<comment type="caution">
    <text evidence="1">The sequence shown here is derived from an EMBL/GenBank/DDBJ whole genome shotgun (WGS) entry which is preliminary data.</text>
</comment>
<protein>
    <submittedName>
        <fullName evidence="1">Uncharacterized protein</fullName>
    </submittedName>
</protein>
<dbReference type="EMBL" id="LAZR01032414">
    <property type="protein sequence ID" value="KKL50960.1"/>
    <property type="molecule type" value="Genomic_DNA"/>
</dbReference>
<reference evidence="1" key="1">
    <citation type="journal article" date="2015" name="Nature">
        <title>Complex archaea that bridge the gap between prokaryotes and eukaryotes.</title>
        <authorList>
            <person name="Spang A."/>
            <person name="Saw J.H."/>
            <person name="Jorgensen S.L."/>
            <person name="Zaremba-Niedzwiedzka K."/>
            <person name="Martijn J."/>
            <person name="Lind A.E."/>
            <person name="van Eijk R."/>
            <person name="Schleper C."/>
            <person name="Guy L."/>
            <person name="Ettema T.J."/>
        </authorList>
    </citation>
    <scope>NUCLEOTIDE SEQUENCE</scope>
</reference>
<organism evidence="1">
    <name type="scientific">marine sediment metagenome</name>
    <dbReference type="NCBI Taxonomy" id="412755"/>
    <lineage>
        <taxon>unclassified sequences</taxon>
        <taxon>metagenomes</taxon>
        <taxon>ecological metagenomes</taxon>
    </lineage>
</organism>
<accession>A0A0F9F137</accession>